<dbReference type="GO" id="GO:0005666">
    <property type="term" value="C:RNA polymerase III complex"/>
    <property type="evidence" value="ECO:0007669"/>
    <property type="project" value="TreeGrafter"/>
</dbReference>
<dbReference type="GO" id="GO:0005736">
    <property type="term" value="C:RNA polymerase I complex"/>
    <property type="evidence" value="ECO:0007669"/>
    <property type="project" value="TreeGrafter"/>
</dbReference>
<organism evidence="8 9">
    <name type="scientific">Bombardia bombarda</name>
    <dbReference type="NCBI Taxonomy" id="252184"/>
    <lineage>
        <taxon>Eukaryota</taxon>
        <taxon>Fungi</taxon>
        <taxon>Dikarya</taxon>
        <taxon>Ascomycota</taxon>
        <taxon>Pezizomycotina</taxon>
        <taxon>Sordariomycetes</taxon>
        <taxon>Sordariomycetidae</taxon>
        <taxon>Sordariales</taxon>
        <taxon>Lasiosphaeriaceae</taxon>
        <taxon>Bombardia</taxon>
    </lineage>
</organism>
<dbReference type="InterPro" id="IPR036643">
    <property type="entry name" value="RNApol_insert_sf"/>
</dbReference>
<dbReference type="NCBIfam" id="NF001988">
    <property type="entry name" value="PRK00783.1"/>
    <property type="match status" value="1"/>
</dbReference>
<dbReference type="PANTHER" id="PTHR11800:SF13">
    <property type="entry name" value="DNA-DIRECTED RNA POLYMERASES I AND III SUBUNIT RPAC1"/>
    <property type="match status" value="1"/>
</dbReference>
<evidence type="ECO:0000256" key="6">
    <source>
        <dbReference type="ARBA" id="ARBA00025804"/>
    </source>
</evidence>
<dbReference type="SMART" id="SM00662">
    <property type="entry name" value="RPOLD"/>
    <property type="match status" value="1"/>
</dbReference>
<dbReference type="InterPro" id="IPR001514">
    <property type="entry name" value="DNA-dir_RNA_pol_30-40kDasu_CS"/>
</dbReference>
<keyword evidence="4" id="KW-0804">Transcription</keyword>
<keyword evidence="9" id="KW-1185">Reference proteome</keyword>
<dbReference type="InterPro" id="IPR011263">
    <property type="entry name" value="DNA-dir_RNA_pol_RpoA/D/Rpb3"/>
</dbReference>
<dbReference type="SUPFAM" id="SSF56553">
    <property type="entry name" value="Insert subdomain of RNA polymerase alpha subunit"/>
    <property type="match status" value="1"/>
</dbReference>
<reference evidence="8" key="1">
    <citation type="submission" date="2023-06" db="EMBL/GenBank/DDBJ databases">
        <title>Genome-scale phylogeny and comparative genomics of the fungal order Sordariales.</title>
        <authorList>
            <consortium name="Lawrence Berkeley National Laboratory"/>
            <person name="Hensen N."/>
            <person name="Bonometti L."/>
            <person name="Westerberg I."/>
            <person name="Brannstrom I.O."/>
            <person name="Guillou S."/>
            <person name="Cros-Aarteil S."/>
            <person name="Calhoun S."/>
            <person name="Haridas S."/>
            <person name="Kuo A."/>
            <person name="Mondo S."/>
            <person name="Pangilinan J."/>
            <person name="Riley R."/>
            <person name="LaButti K."/>
            <person name="Andreopoulos B."/>
            <person name="Lipzen A."/>
            <person name="Chen C."/>
            <person name="Yanf M."/>
            <person name="Daum C."/>
            <person name="Ng V."/>
            <person name="Clum A."/>
            <person name="Steindorff A."/>
            <person name="Ohm R."/>
            <person name="Martin F."/>
            <person name="Silar P."/>
            <person name="Natvig D."/>
            <person name="Lalanne C."/>
            <person name="Gautier V."/>
            <person name="Ament-velasquez S.L."/>
            <person name="Kruys A."/>
            <person name="Hutchinson M.I."/>
            <person name="Powell A.J."/>
            <person name="Barry K."/>
            <person name="Miller A.N."/>
            <person name="Grigoriev I.V."/>
            <person name="Debuchy R."/>
            <person name="Gladieux P."/>
            <person name="Thoren M.H."/>
            <person name="Johannesson H."/>
        </authorList>
    </citation>
    <scope>NUCLEOTIDE SEQUENCE</scope>
    <source>
        <strain evidence="8">SMH3391-2</strain>
    </source>
</reference>
<dbReference type="InterPro" id="IPR036603">
    <property type="entry name" value="RBP11-like"/>
</dbReference>
<evidence type="ECO:0000256" key="1">
    <source>
        <dbReference type="ARBA" id="ARBA00004123"/>
    </source>
</evidence>
<dbReference type="Pfam" id="PF01000">
    <property type="entry name" value="RNA_pol_A_bac"/>
    <property type="match status" value="1"/>
</dbReference>
<dbReference type="Gene3D" id="2.170.120.12">
    <property type="entry name" value="DNA-directed RNA polymerase, insert domain"/>
    <property type="match status" value="1"/>
</dbReference>
<evidence type="ECO:0000256" key="5">
    <source>
        <dbReference type="ARBA" id="ARBA00023242"/>
    </source>
</evidence>
<dbReference type="Proteomes" id="UP001174934">
    <property type="component" value="Unassembled WGS sequence"/>
</dbReference>
<evidence type="ECO:0000313" key="8">
    <source>
        <dbReference type="EMBL" id="KAK0624705.1"/>
    </source>
</evidence>
<dbReference type="CDD" id="cd07032">
    <property type="entry name" value="RNAP_I_II_AC40"/>
    <property type="match status" value="1"/>
</dbReference>
<proteinExistence type="inferred from homology"/>
<evidence type="ECO:0000256" key="4">
    <source>
        <dbReference type="ARBA" id="ARBA00023163"/>
    </source>
</evidence>
<keyword evidence="5" id="KW-0539">Nucleus</keyword>
<dbReference type="GO" id="GO:0003899">
    <property type="term" value="F:DNA-directed RNA polymerase activity"/>
    <property type="evidence" value="ECO:0007669"/>
    <property type="project" value="InterPro"/>
</dbReference>
<dbReference type="EMBL" id="JAULSR010000003">
    <property type="protein sequence ID" value="KAK0624705.1"/>
    <property type="molecule type" value="Genomic_DNA"/>
</dbReference>
<gene>
    <name evidence="8" type="ORF">B0T17DRAFT_590566</name>
</gene>
<dbReference type="GO" id="GO:0046983">
    <property type="term" value="F:protein dimerization activity"/>
    <property type="evidence" value="ECO:0007669"/>
    <property type="project" value="InterPro"/>
</dbReference>
<dbReference type="FunFam" id="2.170.120.12:FF:000003">
    <property type="entry name" value="Dna-directed rna polymerases i and iii subunit"/>
    <property type="match status" value="1"/>
</dbReference>
<evidence type="ECO:0000313" key="9">
    <source>
        <dbReference type="Proteomes" id="UP001174934"/>
    </source>
</evidence>
<dbReference type="GO" id="GO:0055029">
    <property type="term" value="C:nuclear DNA-directed RNA polymerase complex"/>
    <property type="evidence" value="ECO:0007669"/>
    <property type="project" value="UniProtKB-ARBA"/>
</dbReference>
<comment type="subcellular location">
    <subcellularLocation>
        <location evidence="1">Nucleus</location>
    </subcellularLocation>
</comment>
<dbReference type="AlphaFoldDB" id="A0AA39X0N7"/>
<dbReference type="Pfam" id="PF01193">
    <property type="entry name" value="RNA_pol_L"/>
    <property type="match status" value="1"/>
</dbReference>
<feature type="domain" description="DNA-directed RNA polymerase RpoA/D/Rpb3-type" evidence="7">
    <location>
        <begin position="61"/>
        <end position="365"/>
    </location>
</feature>
<evidence type="ECO:0000259" key="7">
    <source>
        <dbReference type="SMART" id="SM00662"/>
    </source>
</evidence>
<comment type="caution">
    <text evidence="8">The sequence shown here is derived from an EMBL/GenBank/DDBJ whole genome shotgun (WGS) entry which is preliminary data.</text>
</comment>
<evidence type="ECO:0000256" key="3">
    <source>
        <dbReference type="ARBA" id="ARBA00022478"/>
    </source>
</evidence>
<keyword evidence="3 8" id="KW-0240">DNA-directed RNA polymerase</keyword>
<dbReference type="InterPro" id="IPR033901">
    <property type="entry name" value="RNAPI/III_AC40"/>
</dbReference>
<dbReference type="PANTHER" id="PTHR11800">
    <property type="entry name" value="DNA-DIRECTED RNA POLYMERASE"/>
    <property type="match status" value="1"/>
</dbReference>
<name>A0AA39X0N7_9PEZI</name>
<dbReference type="PROSITE" id="PS00446">
    <property type="entry name" value="RNA_POL_D_30KD"/>
    <property type="match status" value="1"/>
</dbReference>
<evidence type="ECO:0000256" key="2">
    <source>
        <dbReference type="ARBA" id="ARBA00022083"/>
    </source>
</evidence>
<comment type="similarity">
    <text evidence="6">Belongs to the archaeal Rpo3/eukaryotic RPB3 RNA polymerase subunit family.</text>
</comment>
<sequence length="371" mass="41667">MKPPSAAELERRKIVSINAETVTDVTSTDYPGHYPGEDHVWDLETFRSGLRIEFHKNEPLEASFSVIGVDASIANAFRRIMIADVPTLAIETVFINNNTSVIQDEVLAHRLGLIPFKGGREGLHTFLKWKKKPAEGTDDNNLFDYNTVMLSLNVECTHNEDAAEGETDPNKLYRHASVYARDIVYEPIGRQGQYFSGDDIIAPVNPDILIAKLRPGQCIDLTMHMHKGVGSDHAKFSPVATASYRLLPTIDILKPILGPDAEKFARCFPRGVIALDKVTRQEAAQEGSGYEGHEGELKAVVADPMRDTVSRECLRHAEFEDKVKLGRRRDHFIYLIESSGQWDSDAIFLESIAHFKEKARKIEQQVINMVR</sequence>
<dbReference type="InterPro" id="IPR022842">
    <property type="entry name" value="RNAP_Rpo3/Rpb3/RPAC1"/>
</dbReference>
<dbReference type="HAMAP" id="MF_00320">
    <property type="entry name" value="RNApol_arch_Rpo3"/>
    <property type="match status" value="1"/>
</dbReference>
<dbReference type="Gene3D" id="3.30.1360.10">
    <property type="entry name" value="RNA polymerase, RBP11-like subunit"/>
    <property type="match status" value="1"/>
</dbReference>
<dbReference type="GO" id="GO:0003677">
    <property type="term" value="F:DNA binding"/>
    <property type="evidence" value="ECO:0007669"/>
    <property type="project" value="InterPro"/>
</dbReference>
<dbReference type="SUPFAM" id="SSF55257">
    <property type="entry name" value="RBP11-like subunits of RNA polymerase"/>
    <property type="match status" value="1"/>
</dbReference>
<dbReference type="InterPro" id="IPR050518">
    <property type="entry name" value="Rpo3/RPB3_RNA_Pol_subunit"/>
</dbReference>
<dbReference type="GO" id="GO:0006351">
    <property type="term" value="P:DNA-templated transcription"/>
    <property type="evidence" value="ECO:0007669"/>
    <property type="project" value="InterPro"/>
</dbReference>
<accession>A0AA39X0N7</accession>
<protein>
    <recommendedName>
        <fullName evidence="2">DNA-directed RNA polymerases I and III subunit RPAC1</fullName>
    </recommendedName>
</protein>
<dbReference type="InterPro" id="IPR011262">
    <property type="entry name" value="DNA-dir_RNA_pol_insert"/>
</dbReference>